<dbReference type="GO" id="GO:0004407">
    <property type="term" value="F:histone deacetylase activity"/>
    <property type="evidence" value="ECO:0007669"/>
    <property type="project" value="TreeGrafter"/>
</dbReference>
<dbReference type="SUPFAM" id="SSF52768">
    <property type="entry name" value="Arginase/deacetylase"/>
    <property type="match status" value="1"/>
</dbReference>
<dbReference type="InterPro" id="IPR023696">
    <property type="entry name" value="Ureohydrolase_dom_sf"/>
</dbReference>
<dbReference type="EMBL" id="CP036526">
    <property type="protein sequence ID" value="QDT12699.1"/>
    <property type="molecule type" value="Genomic_DNA"/>
</dbReference>
<accession>A0A517NZZ7</accession>
<proteinExistence type="inferred from homology"/>
<dbReference type="EC" id="3.5.1.-" evidence="3"/>
<dbReference type="Proteomes" id="UP000319817">
    <property type="component" value="Chromosome"/>
</dbReference>
<evidence type="ECO:0000259" key="2">
    <source>
        <dbReference type="Pfam" id="PF00850"/>
    </source>
</evidence>
<dbReference type="InterPro" id="IPR000286">
    <property type="entry name" value="HDACs"/>
</dbReference>
<gene>
    <name evidence="3" type="primary">hdaH_2</name>
    <name evidence="3" type="ORF">K239x_47110</name>
</gene>
<dbReference type="GO" id="GO:0040029">
    <property type="term" value="P:epigenetic regulation of gene expression"/>
    <property type="evidence" value="ECO:0007669"/>
    <property type="project" value="TreeGrafter"/>
</dbReference>
<keyword evidence="3" id="KW-0378">Hydrolase</keyword>
<dbReference type="InterPro" id="IPR023801">
    <property type="entry name" value="His_deacetylse_dom"/>
</dbReference>
<dbReference type="PANTHER" id="PTHR10625:SF10">
    <property type="entry name" value="HISTONE DEACETYLASE HDAC1"/>
    <property type="match status" value="1"/>
</dbReference>
<keyword evidence="4" id="KW-1185">Reference proteome</keyword>
<dbReference type="PRINTS" id="PR01270">
    <property type="entry name" value="HDASUPER"/>
</dbReference>
<dbReference type="InterPro" id="IPR037138">
    <property type="entry name" value="His_deacetylse_dom_sf"/>
</dbReference>
<protein>
    <submittedName>
        <fullName evidence="3">Histone deacetylase-like amidohydrolase</fullName>
        <ecNumber evidence="3">3.5.1.-</ecNumber>
    </submittedName>
</protein>
<feature type="domain" description="Histone deacetylase" evidence="2">
    <location>
        <begin position="30"/>
        <end position="318"/>
    </location>
</feature>
<dbReference type="CDD" id="cd09992">
    <property type="entry name" value="HDAC_classII"/>
    <property type="match status" value="1"/>
</dbReference>
<reference evidence="3 4" key="1">
    <citation type="submission" date="2019-02" db="EMBL/GenBank/DDBJ databases">
        <title>Deep-cultivation of Planctomycetes and their phenomic and genomic characterization uncovers novel biology.</title>
        <authorList>
            <person name="Wiegand S."/>
            <person name="Jogler M."/>
            <person name="Boedeker C."/>
            <person name="Pinto D."/>
            <person name="Vollmers J."/>
            <person name="Rivas-Marin E."/>
            <person name="Kohn T."/>
            <person name="Peeters S.H."/>
            <person name="Heuer A."/>
            <person name="Rast P."/>
            <person name="Oberbeckmann S."/>
            <person name="Bunk B."/>
            <person name="Jeske O."/>
            <person name="Meyerdierks A."/>
            <person name="Storesund J.E."/>
            <person name="Kallscheuer N."/>
            <person name="Luecker S."/>
            <person name="Lage O.M."/>
            <person name="Pohl T."/>
            <person name="Merkel B.J."/>
            <person name="Hornburger P."/>
            <person name="Mueller R.-W."/>
            <person name="Bruemmer F."/>
            <person name="Labrenz M."/>
            <person name="Spormann A.M."/>
            <person name="Op den Camp H."/>
            <person name="Overmann J."/>
            <person name="Amann R."/>
            <person name="Jetten M.S.M."/>
            <person name="Mascher T."/>
            <person name="Medema M.H."/>
            <person name="Devos D.P."/>
            <person name="Kaster A.-K."/>
            <person name="Ovreas L."/>
            <person name="Rohde M."/>
            <person name="Galperin M.Y."/>
            <person name="Jogler C."/>
        </authorList>
    </citation>
    <scope>NUCLEOTIDE SEQUENCE [LARGE SCALE GENOMIC DNA]</scope>
    <source>
        <strain evidence="3 4">K23_9</strain>
    </source>
</reference>
<sequence length="323" mass="35401">MCHWISHKLNFDMTLLYYDPVLMEHNTGDHPECAARLMPVVRHLNFVALDSLCKRPAWQPASMQRVQLVHEKAYIQSVEAFAKQGGGNIDEDTVVSTRSYEVSLLAAGAVCDAVERVLGGEDKTAFCLVRPPGHHAMPDRAMGFCLFNNVAIGAMVATQELGIQRVLIIDFDVHHGNGTQAMFWKNGQIAYYSMHRAPFYPYTGAADETGAEAGLGTTMNVPVTFGTPRAQQLEQFSSSLSEFADRIAPQLILVSAGFDSHRADPVGNLGLETEDFATITRTILKIAEQHTGGKLVSVLEGGYNPNALAECVELHIEELLGRE</sequence>
<evidence type="ECO:0000313" key="3">
    <source>
        <dbReference type="EMBL" id="QDT12699.1"/>
    </source>
</evidence>
<dbReference type="PANTHER" id="PTHR10625">
    <property type="entry name" value="HISTONE DEACETYLASE HDAC1-RELATED"/>
    <property type="match status" value="1"/>
</dbReference>
<dbReference type="GO" id="GO:0016787">
    <property type="term" value="F:hydrolase activity"/>
    <property type="evidence" value="ECO:0007669"/>
    <property type="project" value="UniProtKB-KW"/>
</dbReference>
<evidence type="ECO:0000313" key="4">
    <source>
        <dbReference type="Proteomes" id="UP000319817"/>
    </source>
</evidence>
<name>A0A517NZZ7_9BACT</name>
<dbReference type="Gene3D" id="3.40.800.20">
    <property type="entry name" value="Histone deacetylase domain"/>
    <property type="match status" value="1"/>
</dbReference>
<organism evidence="3 4">
    <name type="scientific">Stieleria marina</name>
    <dbReference type="NCBI Taxonomy" id="1930275"/>
    <lineage>
        <taxon>Bacteria</taxon>
        <taxon>Pseudomonadati</taxon>
        <taxon>Planctomycetota</taxon>
        <taxon>Planctomycetia</taxon>
        <taxon>Pirellulales</taxon>
        <taxon>Pirellulaceae</taxon>
        <taxon>Stieleria</taxon>
    </lineage>
</organism>
<dbReference type="Pfam" id="PF00850">
    <property type="entry name" value="Hist_deacetyl"/>
    <property type="match status" value="1"/>
</dbReference>
<evidence type="ECO:0000256" key="1">
    <source>
        <dbReference type="ARBA" id="ARBA00005947"/>
    </source>
</evidence>
<dbReference type="AlphaFoldDB" id="A0A517NZZ7"/>
<comment type="similarity">
    <text evidence="1">Belongs to the histone deacetylase family.</text>
</comment>